<proteinExistence type="inferred from homology"/>
<evidence type="ECO:0000313" key="9">
    <source>
        <dbReference type="Proteomes" id="UP000002586"/>
    </source>
</evidence>
<keyword evidence="4" id="KW-0010">Activator</keyword>
<dbReference type="PANTHER" id="PTHR30293:SF2">
    <property type="entry name" value="TRANSCRIPTIONAL ACTIVATOR PROTEIN NHAR"/>
    <property type="match status" value="1"/>
</dbReference>
<dbReference type="GO" id="GO:0003700">
    <property type="term" value="F:DNA-binding transcription factor activity"/>
    <property type="evidence" value="ECO:0007669"/>
    <property type="project" value="InterPro"/>
</dbReference>
<dbReference type="NCBIfam" id="NF008284">
    <property type="entry name" value="PRK11062.1"/>
    <property type="match status" value="1"/>
</dbReference>
<keyword evidence="5" id="KW-0804">Transcription</keyword>
<evidence type="ECO:0000259" key="7">
    <source>
        <dbReference type="PROSITE" id="PS50931"/>
    </source>
</evidence>
<comment type="similarity">
    <text evidence="1">Belongs to the LysR transcriptional regulatory family.</text>
</comment>
<dbReference type="EMBL" id="CP000471">
    <property type="protein sequence ID" value="ABK45657.1"/>
    <property type="molecule type" value="Genomic_DNA"/>
</dbReference>
<feature type="domain" description="HTH lysR-type" evidence="7">
    <location>
        <begin position="1"/>
        <end position="58"/>
    </location>
</feature>
<dbReference type="Gene3D" id="3.40.190.290">
    <property type="match status" value="1"/>
</dbReference>
<evidence type="ECO:0000256" key="3">
    <source>
        <dbReference type="ARBA" id="ARBA00023125"/>
    </source>
</evidence>
<dbReference type="PANTHER" id="PTHR30293">
    <property type="entry name" value="TRANSCRIPTIONAL REGULATORY PROTEIN NAC-RELATED"/>
    <property type="match status" value="1"/>
</dbReference>
<dbReference type="FunFam" id="1.10.10.10:FF:000001">
    <property type="entry name" value="LysR family transcriptional regulator"/>
    <property type="match status" value="1"/>
</dbReference>
<evidence type="ECO:0000256" key="5">
    <source>
        <dbReference type="ARBA" id="ARBA00023163"/>
    </source>
</evidence>
<dbReference type="GO" id="GO:2000142">
    <property type="term" value="P:regulation of DNA-templated transcription initiation"/>
    <property type="evidence" value="ECO:0007669"/>
    <property type="project" value="TreeGrafter"/>
</dbReference>
<dbReference type="STRING" id="156889.Mmc1_3167"/>
<dbReference type="KEGG" id="mgm:Mmc1_3167"/>
<accession>A0LCG4</accession>
<dbReference type="SUPFAM" id="SSF46785">
    <property type="entry name" value="Winged helix' DNA-binding domain"/>
    <property type="match status" value="1"/>
</dbReference>
<reference evidence="9" key="1">
    <citation type="journal article" date="2009" name="Appl. Environ. Microbiol.">
        <title>Complete genome sequence of the chemolithoautotrophic marine magnetotactic coccus strain MC-1.</title>
        <authorList>
            <person name="Schubbe S."/>
            <person name="Williams T.J."/>
            <person name="Xie G."/>
            <person name="Kiss H.E."/>
            <person name="Brettin T.S."/>
            <person name="Martinez D."/>
            <person name="Ross C.A."/>
            <person name="Schuler D."/>
            <person name="Cox B.L."/>
            <person name="Nealson K.H."/>
            <person name="Bazylinski D.A."/>
        </authorList>
    </citation>
    <scope>NUCLEOTIDE SEQUENCE [LARGE SCALE GENOMIC DNA]</scope>
    <source>
        <strain evidence="9">ATCC BAA-1437 / JCM 17883 / MC-1</strain>
    </source>
</reference>
<dbReference type="HOGENOM" id="CLU_039613_9_0_5"/>
<sequence length="300" mass="33339">MNYKHLHYFWKVAQLGSLTAASRLLRLQPQTLSTQIQALEAALGQPLFTRIGRRMVLTDAGQLVYEYANEMFLLGNEMQEVLAGLPARRPLKFRVGIADVVPKLIAYHLLEPALQCGREIHMVCNEDKLETLLADLAAHKLDMVISDGPMLAGTSVKAYHHALATGGVTFFGSAALAARYEGSFPQRLQQAPMLMPTEASILRGEITRWLQQQGITPHIIAEFQDTALLKAFGQAGVGFFHGPSMIEDEIIRQHQVVRIGRTDALQANYFAITTERRLSHPAAQAIQQHRDDTLHAPTED</sequence>
<name>A0LCG4_MAGMM</name>
<dbReference type="Pfam" id="PF03466">
    <property type="entry name" value="LysR_substrate"/>
    <property type="match status" value="1"/>
</dbReference>
<keyword evidence="2" id="KW-0805">Transcription regulation</keyword>
<feature type="compositionally biased region" description="Basic and acidic residues" evidence="6">
    <location>
        <begin position="288"/>
        <end position="300"/>
    </location>
</feature>
<dbReference type="SUPFAM" id="SSF53850">
    <property type="entry name" value="Periplasmic binding protein-like II"/>
    <property type="match status" value="1"/>
</dbReference>
<evidence type="ECO:0000256" key="6">
    <source>
        <dbReference type="SAM" id="MobiDB-lite"/>
    </source>
</evidence>
<protein>
    <submittedName>
        <fullName evidence="8">Transcriptional regulator, LysR family</fullName>
    </submittedName>
</protein>
<evidence type="ECO:0000256" key="1">
    <source>
        <dbReference type="ARBA" id="ARBA00009437"/>
    </source>
</evidence>
<dbReference type="InterPro" id="IPR036388">
    <property type="entry name" value="WH-like_DNA-bd_sf"/>
</dbReference>
<evidence type="ECO:0000313" key="8">
    <source>
        <dbReference type="EMBL" id="ABK45657.1"/>
    </source>
</evidence>
<dbReference type="InterPro" id="IPR036390">
    <property type="entry name" value="WH_DNA-bd_sf"/>
</dbReference>
<dbReference type="GO" id="GO:0003677">
    <property type="term" value="F:DNA binding"/>
    <property type="evidence" value="ECO:0007669"/>
    <property type="project" value="UniProtKB-KW"/>
</dbReference>
<dbReference type="InterPro" id="IPR000847">
    <property type="entry name" value="LysR_HTH_N"/>
</dbReference>
<organism evidence="8 9">
    <name type="scientific">Magnetococcus marinus (strain ATCC BAA-1437 / JCM 17883 / MC-1)</name>
    <dbReference type="NCBI Taxonomy" id="156889"/>
    <lineage>
        <taxon>Bacteria</taxon>
        <taxon>Pseudomonadati</taxon>
        <taxon>Pseudomonadota</taxon>
        <taxon>Magnetococcia</taxon>
        <taxon>Magnetococcales</taxon>
        <taxon>Magnetococcaceae</taxon>
        <taxon>Magnetococcus</taxon>
    </lineage>
</organism>
<dbReference type="RefSeq" id="WP_011714720.1">
    <property type="nucleotide sequence ID" value="NC_008576.1"/>
</dbReference>
<reference evidence="8 9" key="2">
    <citation type="journal article" date="2012" name="Int. J. Syst. Evol. Microbiol.">
        <title>Magnetococcus marinus gen. nov., sp. nov., a marine, magnetotactic bacterium that represents a novel lineage (Magnetococcaceae fam. nov.; Magnetococcales ord. nov.) at the base of the Alphaproteobacteria.</title>
        <authorList>
            <person name="Bazylinski D.A."/>
            <person name="Williams T.J."/>
            <person name="Lefevre C.T."/>
            <person name="Berg R.J."/>
            <person name="Zhang C.L."/>
            <person name="Bowser S.S."/>
            <person name="Dean A.J."/>
            <person name="Beveridge T.J."/>
        </authorList>
    </citation>
    <scope>NUCLEOTIDE SEQUENCE [LARGE SCALE GENOMIC DNA]</scope>
    <source>
        <strain evidence="9">ATCC BAA-1437 / JCM 17883 / MC-1</strain>
    </source>
</reference>
<dbReference type="eggNOG" id="COG0583">
    <property type="taxonomic scope" value="Bacteria"/>
</dbReference>
<dbReference type="Gene3D" id="1.10.10.10">
    <property type="entry name" value="Winged helix-like DNA-binding domain superfamily/Winged helix DNA-binding domain"/>
    <property type="match status" value="1"/>
</dbReference>
<evidence type="ECO:0000256" key="2">
    <source>
        <dbReference type="ARBA" id="ARBA00023015"/>
    </source>
</evidence>
<dbReference type="PROSITE" id="PS50931">
    <property type="entry name" value="HTH_LYSR"/>
    <property type="match status" value="1"/>
</dbReference>
<dbReference type="Proteomes" id="UP000002586">
    <property type="component" value="Chromosome"/>
</dbReference>
<dbReference type="AlphaFoldDB" id="A0LCG4"/>
<dbReference type="Pfam" id="PF00126">
    <property type="entry name" value="HTH_1"/>
    <property type="match status" value="1"/>
</dbReference>
<keyword evidence="9" id="KW-1185">Reference proteome</keyword>
<feature type="region of interest" description="Disordered" evidence="6">
    <location>
        <begin position="281"/>
        <end position="300"/>
    </location>
</feature>
<dbReference type="InterPro" id="IPR005119">
    <property type="entry name" value="LysR_subst-bd"/>
</dbReference>
<keyword evidence="3" id="KW-0238">DNA-binding</keyword>
<gene>
    <name evidence="8" type="ordered locus">Mmc1_3167</name>
</gene>
<evidence type="ECO:0000256" key="4">
    <source>
        <dbReference type="ARBA" id="ARBA00023159"/>
    </source>
</evidence>